<dbReference type="InterPro" id="IPR020823">
    <property type="entry name" value="Cell_div_FtsA"/>
</dbReference>
<gene>
    <name evidence="5" type="primary">ftsA</name>
    <name evidence="8" type="ORF">A3B37_03280</name>
</gene>
<evidence type="ECO:0000259" key="7">
    <source>
        <dbReference type="SMART" id="SM00842"/>
    </source>
</evidence>
<dbReference type="PANTHER" id="PTHR32432:SF4">
    <property type="entry name" value="CELL DIVISION PROTEIN FTSA"/>
    <property type="match status" value="1"/>
</dbReference>
<protein>
    <recommendedName>
        <fullName evidence="5 6">Cell division protein FtsA</fullName>
    </recommendedName>
</protein>
<dbReference type="PANTHER" id="PTHR32432">
    <property type="entry name" value="CELL DIVISION PROTEIN FTSA-RELATED"/>
    <property type="match status" value="1"/>
</dbReference>
<comment type="subunit">
    <text evidence="5">Self-interacts. Interacts with FtsZ.</text>
</comment>
<dbReference type="CDD" id="cd24048">
    <property type="entry name" value="ASKHA_NBD_FtsA"/>
    <property type="match status" value="1"/>
</dbReference>
<comment type="subcellular location">
    <subcellularLocation>
        <location evidence="5">Cell membrane</location>
        <topology evidence="5">Peripheral membrane protein</topology>
        <orientation evidence="5">Cytoplasmic side</orientation>
    </subcellularLocation>
    <text evidence="5">Localizes to the Z ring in an FtsZ-dependent manner. Targeted to the membrane through a conserved C-terminal amphipathic helix.</text>
</comment>
<dbReference type="GO" id="GO:0043093">
    <property type="term" value="P:FtsZ-dependent cytokinesis"/>
    <property type="evidence" value="ECO:0007669"/>
    <property type="project" value="UniProtKB-UniRule"/>
</dbReference>
<dbReference type="HAMAP" id="MF_02033">
    <property type="entry name" value="FtsA"/>
    <property type="match status" value="1"/>
</dbReference>
<evidence type="ECO:0000313" key="9">
    <source>
        <dbReference type="Proteomes" id="UP000176705"/>
    </source>
</evidence>
<dbReference type="SUPFAM" id="SSF53067">
    <property type="entry name" value="Actin-like ATPase domain"/>
    <property type="match status" value="2"/>
</dbReference>
<sequence>MRNISVGIDIGTTTVTTLIIEEGRNREVRIVGAGRTPSAGMRRGVVADVDAAAQAIHASVLEAGRAAGVTVRSGNLGIGGAHLGIFSTRGVVAVSRADGEITDSDTDRALQAAEGFISKNPNREIIHIIPRGFKIDGQGGLANPVGLVGMKLEVEALVIDGAKQALANIVRACELAGIAIDDWAANIIAASNVLLSREQKELGVMLLDLGAGTSDYAVFEEGRLLDAGSIPIGGMHITSDIAIGFRTTIAAAEAIKVRHAQALAEGRLGKRDVIALGDFTSGDPSAYATRDLIDIVTARLADIFELSNKALKRIGRSGLLPAGVVLAGGVAELPAIRELARREMKLPAEVVRTIAGEEFEGDIPSNLAVPLGLALWTGEDRGILGYRRRRSWNGFPEAMKRIFRAFIP</sequence>
<comment type="caution">
    <text evidence="8">The sequence shown here is derived from an EMBL/GenBank/DDBJ whole genome shotgun (WGS) entry which is preliminary data.</text>
</comment>
<evidence type="ECO:0000313" key="8">
    <source>
        <dbReference type="EMBL" id="OHA08229.1"/>
    </source>
</evidence>
<accession>A0A1G2LBP7</accession>
<dbReference type="GO" id="GO:0032153">
    <property type="term" value="C:cell division site"/>
    <property type="evidence" value="ECO:0007669"/>
    <property type="project" value="UniProtKB-UniRule"/>
</dbReference>
<evidence type="ECO:0000256" key="5">
    <source>
        <dbReference type="HAMAP-Rule" id="MF_02033"/>
    </source>
</evidence>
<dbReference type="Gene3D" id="3.30.1490.110">
    <property type="match status" value="1"/>
</dbReference>
<reference evidence="8 9" key="1">
    <citation type="journal article" date="2016" name="Nat. Commun.">
        <title>Thousands of microbial genomes shed light on interconnected biogeochemical processes in an aquifer system.</title>
        <authorList>
            <person name="Anantharaman K."/>
            <person name="Brown C.T."/>
            <person name="Hug L.A."/>
            <person name="Sharon I."/>
            <person name="Castelle C.J."/>
            <person name="Probst A.J."/>
            <person name="Thomas B.C."/>
            <person name="Singh A."/>
            <person name="Wilkins M.J."/>
            <person name="Karaoz U."/>
            <person name="Brodie E.L."/>
            <person name="Williams K.H."/>
            <person name="Hubbard S.S."/>
            <person name="Banfield J.F."/>
        </authorList>
    </citation>
    <scope>NUCLEOTIDE SEQUENCE [LARGE SCALE GENOMIC DNA]</scope>
</reference>
<dbReference type="Pfam" id="PF14450">
    <property type="entry name" value="FtsA"/>
    <property type="match status" value="1"/>
</dbReference>
<keyword evidence="2 5" id="KW-0132">Cell division</keyword>
<proteinExistence type="inferred from homology"/>
<evidence type="ECO:0000256" key="3">
    <source>
        <dbReference type="ARBA" id="ARBA00023136"/>
    </source>
</evidence>
<dbReference type="Proteomes" id="UP000176705">
    <property type="component" value="Unassembled WGS sequence"/>
</dbReference>
<dbReference type="InterPro" id="IPR043129">
    <property type="entry name" value="ATPase_NBD"/>
</dbReference>
<comment type="similarity">
    <text evidence="5 6">Belongs to the FtsA/MreB family.</text>
</comment>
<comment type="function">
    <text evidence="5 6">Cell division protein that is involved in the assembly of the Z ring. May serve as a membrane anchor for the Z ring.</text>
</comment>
<dbReference type="STRING" id="1802280.A3B37_03280"/>
<evidence type="ECO:0000256" key="6">
    <source>
        <dbReference type="PIRNR" id="PIRNR003101"/>
    </source>
</evidence>
<dbReference type="NCBIfam" id="TIGR01174">
    <property type="entry name" value="ftsA"/>
    <property type="match status" value="1"/>
</dbReference>
<dbReference type="AlphaFoldDB" id="A0A1G2LBP7"/>
<dbReference type="Gene3D" id="3.30.420.40">
    <property type="match status" value="2"/>
</dbReference>
<dbReference type="InterPro" id="IPR003494">
    <property type="entry name" value="SHS2_FtsA"/>
</dbReference>
<keyword evidence="3 5" id="KW-0472">Membrane</keyword>
<evidence type="ECO:0000256" key="2">
    <source>
        <dbReference type="ARBA" id="ARBA00022618"/>
    </source>
</evidence>
<dbReference type="InterPro" id="IPR050696">
    <property type="entry name" value="FtsA/MreB"/>
</dbReference>
<dbReference type="PIRSF" id="PIRSF003101">
    <property type="entry name" value="FtsA"/>
    <property type="match status" value="1"/>
</dbReference>
<evidence type="ECO:0000256" key="1">
    <source>
        <dbReference type="ARBA" id="ARBA00022475"/>
    </source>
</evidence>
<dbReference type="SMART" id="SM00842">
    <property type="entry name" value="FtsA"/>
    <property type="match status" value="1"/>
</dbReference>
<name>A0A1G2LBP7_9BACT</name>
<evidence type="ECO:0000256" key="4">
    <source>
        <dbReference type="ARBA" id="ARBA00023306"/>
    </source>
</evidence>
<keyword evidence="1 5" id="KW-1003">Cell membrane</keyword>
<organism evidence="8 9">
    <name type="scientific">Candidatus Sungbacteria bacterium RIFCSPLOWO2_01_FULL_59_16</name>
    <dbReference type="NCBI Taxonomy" id="1802280"/>
    <lineage>
        <taxon>Bacteria</taxon>
        <taxon>Candidatus Sungiibacteriota</taxon>
    </lineage>
</organism>
<dbReference type="Pfam" id="PF02491">
    <property type="entry name" value="SHS2_FTSA"/>
    <property type="match status" value="1"/>
</dbReference>
<keyword evidence="4 5" id="KW-0131">Cell cycle</keyword>
<dbReference type="EMBL" id="MHQS01000021">
    <property type="protein sequence ID" value="OHA08229.1"/>
    <property type="molecule type" value="Genomic_DNA"/>
</dbReference>
<dbReference type="GO" id="GO:0009898">
    <property type="term" value="C:cytoplasmic side of plasma membrane"/>
    <property type="evidence" value="ECO:0007669"/>
    <property type="project" value="UniProtKB-UniRule"/>
</dbReference>
<feature type="domain" description="SHS2" evidence="7">
    <location>
        <begin position="5"/>
        <end position="194"/>
    </location>
</feature>